<proteinExistence type="predicted"/>
<dbReference type="EMBL" id="UINC01000761">
    <property type="protein sequence ID" value="SUZ60729.1"/>
    <property type="molecule type" value="Genomic_DNA"/>
</dbReference>
<reference evidence="1" key="1">
    <citation type="submission" date="2018-05" db="EMBL/GenBank/DDBJ databases">
        <authorList>
            <person name="Lanie J.A."/>
            <person name="Ng W.-L."/>
            <person name="Kazmierczak K.M."/>
            <person name="Andrzejewski T.M."/>
            <person name="Davidsen T.M."/>
            <person name="Wayne K.J."/>
            <person name="Tettelin H."/>
            <person name="Glass J.I."/>
            <person name="Rusch D."/>
            <person name="Podicherti R."/>
            <person name="Tsui H.-C.T."/>
            <person name="Winkler M.E."/>
        </authorList>
    </citation>
    <scope>NUCLEOTIDE SEQUENCE</scope>
</reference>
<name>A0A381P342_9ZZZZ</name>
<evidence type="ECO:0000313" key="1">
    <source>
        <dbReference type="EMBL" id="SUZ60729.1"/>
    </source>
</evidence>
<protein>
    <submittedName>
        <fullName evidence="1">Uncharacterized protein</fullName>
    </submittedName>
</protein>
<sequence>MVKNADFVFIFNNLQNQWFDIF</sequence>
<organism evidence="1">
    <name type="scientific">marine metagenome</name>
    <dbReference type="NCBI Taxonomy" id="408172"/>
    <lineage>
        <taxon>unclassified sequences</taxon>
        <taxon>metagenomes</taxon>
        <taxon>ecological metagenomes</taxon>
    </lineage>
</organism>
<dbReference type="AlphaFoldDB" id="A0A381P342"/>
<gene>
    <name evidence="1" type="ORF">METZ01_LOCUS13583</name>
</gene>
<accession>A0A381P342</accession>